<dbReference type="EMBL" id="MCFL01000001">
    <property type="protein sequence ID" value="ORZ41320.1"/>
    <property type="molecule type" value="Genomic_DNA"/>
</dbReference>
<feature type="transmembrane region" description="Helical" evidence="6">
    <location>
        <begin position="384"/>
        <end position="408"/>
    </location>
</feature>
<feature type="transmembrane region" description="Helical" evidence="6">
    <location>
        <begin position="196"/>
        <end position="213"/>
    </location>
</feature>
<organism evidence="7 8">
    <name type="scientific">Catenaria anguillulae PL171</name>
    <dbReference type="NCBI Taxonomy" id="765915"/>
    <lineage>
        <taxon>Eukaryota</taxon>
        <taxon>Fungi</taxon>
        <taxon>Fungi incertae sedis</taxon>
        <taxon>Blastocladiomycota</taxon>
        <taxon>Blastocladiomycetes</taxon>
        <taxon>Blastocladiales</taxon>
        <taxon>Catenariaceae</taxon>
        <taxon>Catenaria</taxon>
    </lineage>
</organism>
<keyword evidence="8" id="KW-1185">Reference proteome</keyword>
<evidence type="ECO:0000256" key="4">
    <source>
        <dbReference type="ARBA" id="ARBA00022989"/>
    </source>
</evidence>
<name>A0A1Y2I378_9FUNG</name>
<sequence>MGFILVGIFAVSAKYAPAPLVQWAKSVHPITGSTNCTTRECLAIMFVFRIILANVMYHTLHMVLLVKVTSTSDPRSHVQNAGWWIKGLLLLGIIVAMFFVPAQQLEPFPVVSFVFTTLFLLMQTFLLVDFAHSWAERCLIRYEETQGVFWKLALITVTVFCYGFTIAGITLLYVAITPTSATVAILRGPSCWISSFSISTFLILNLLQTFLSVHPTIRKHNSKSGLLQSAIIAVYTTYLLVSALGTDPFQCGGSVVTSIGGGTAPMPDTSAGGGGDPTLVRLATIGGAILSLLALSYSAFGTASTQFFLALAPSNPNLSSGSSSSSSRSTDDDETQQVNYSYSFFHFTFAIASFYLGVLVTDWITYASDEVLALPVALRSLAPVWVKLGSGWMVIMLYLWTLVAPIVLPNRDFS</sequence>
<dbReference type="OrthoDB" id="5963193at2759"/>
<dbReference type="AlphaFoldDB" id="A0A1Y2I378"/>
<feature type="transmembrane region" description="Helical" evidence="6">
    <location>
        <begin position="152"/>
        <end position="176"/>
    </location>
</feature>
<feature type="transmembrane region" description="Helical" evidence="6">
    <location>
        <begin position="225"/>
        <end position="245"/>
    </location>
</feature>
<comment type="similarity">
    <text evidence="2">Belongs to the TDE1 family.</text>
</comment>
<dbReference type="GO" id="GO:0016020">
    <property type="term" value="C:membrane"/>
    <property type="evidence" value="ECO:0007669"/>
    <property type="project" value="UniProtKB-SubCell"/>
</dbReference>
<dbReference type="PANTHER" id="PTHR10383:SF9">
    <property type="entry name" value="SERINE INCORPORATOR, ISOFORM F"/>
    <property type="match status" value="1"/>
</dbReference>
<dbReference type="PANTHER" id="PTHR10383">
    <property type="entry name" value="SERINE INCORPORATOR"/>
    <property type="match status" value="1"/>
</dbReference>
<keyword evidence="5 6" id="KW-0472">Membrane</keyword>
<evidence type="ECO:0000256" key="5">
    <source>
        <dbReference type="ARBA" id="ARBA00023136"/>
    </source>
</evidence>
<protein>
    <submittedName>
        <fullName evidence="7">Serine incorporator/TMS membrane protein</fullName>
    </submittedName>
</protein>
<feature type="transmembrane region" description="Helical" evidence="6">
    <location>
        <begin position="108"/>
        <end position="131"/>
    </location>
</feature>
<keyword evidence="4 6" id="KW-1133">Transmembrane helix</keyword>
<feature type="transmembrane region" description="Helical" evidence="6">
    <location>
        <begin position="279"/>
        <end position="300"/>
    </location>
</feature>
<reference evidence="7 8" key="1">
    <citation type="submission" date="2016-07" db="EMBL/GenBank/DDBJ databases">
        <title>Pervasive Adenine N6-methylation of Active Genes in Fungi.</title>
        <authorList>
            <consortium name="DOE Joint Genome Institute"/>
            <person name="Mondo S.J."/>
            <person name="Dannebaum R.O."/>
            <person name="Kuo R.C."/>
            <person name="Labutti K."/>
            <person name="Haridas S."/>
            <person name="Kuo A."/>
            <person name="Salamov A."/>
            <person name="Ahrendt S.R."/>
            <person name="Lipzen A."/>
            <person name="Sullivan W."/>
            <person name="Andreopoulos W.B."/>
            <person name="Clum A."/>
            <person name="Lindquist E."/>
            <person name="Daum C."/>
            <person name="Ramamoorthy G.K."/>
            <person name="Gryganskyi A."/>
            <person name="Culley D."/>
            <person name="Magnuson J.K."/>
            <person name="James T.Y."/>
            <person name="O'Malley M.A."/>
            <person name="Stajich J.E."/>
            <person name="Spatafora J.W."/>
            <person name="Visel A."/>
            <person name="Grigoriev I.V."/>
        </authorList>
    </citation>
    <scope>NUCLEOTIDE SEQUENCE [LARGE SCALE GENOMIC DNA]</scope>
    <source>
        <strain evidence="7 8">PL171</strain>
    </source>
</reference>
<dbReference type="InterPro" id="IPR005016">
    <property type="entry name" value="TDE1/TMS"/>
</dbReference>
<accession>A0A1Y2I378</accession>
<feature type="transmembrane region" description="Helical" evidence="6">
    <location>
        <begin position="344"/>
        <end position="364"/>
    </location>
</feature>
<comment type="subcellular location">
    <subcellularLocation>
        <location evidence="1">Membrane</location>
        <topology evidence="1">Multi-pass membrane protein</topology>
    </subcellularLocation>
</comment>
<proteinExistence type="inferred from homology"/>
<dbReference type="Pfam" id="PF03348">
    <property type="entry name" value="Serinc"/>
    <property type="match status" value="1"/>
</dbReference>
<evidence type="ECO:0000313" key="8">
    <source>
        <dbReference type="Proteomes" id="UP000193411"/>
    </source>
</evidence>
<evidence type="ECO:0000256" key="1">
    <source>
        <dbReference type="ARBA" id="ARBA00004141"/>
    </source>
</evidence>
<evidence type="ECO:0000313" key="7">
    <source>
        <dbReference type="EMBL" id="ORZ41320.1"/>
    </source>
</evidence>
<evidence type="ECO:0000256" key="2">
    <source>
        <dbReference type="ARBA" id="ARBA00006665"/>
    </source>
</evidence>
<gene>
    <name evidence="7" type="ORF">BCR44DRAFT_51165</name>
</gene>
<evidence type="ECO:0000256" key="3">
    <source>
        <dbReference type="ARBA" id="ARBA00022692"/>
    </source>
</evidence>
<evidence type="ECO:0000256" key="6">
    <source>
        <dbReference type="SAM" id="Phobius"/>
    </source>
</evidence>
<comment type="caution">
    <text evidence="7">The sequence shown here is derived from an EMBL/GenBank/DDBJ whole genome shotgun (WGS) entry which is preliminary data.</text>
</comment>
<feature type="transmembrane region" description="Helical" evidence="6">
    <location>
        <begin position="42"/>
        <end position="60"/>
    </location>
</feature>
<keyword evidence="3 6" id="KW-0812">Transmembrane</keyword>
<dbReference type="Proteomes" id="UP000193411">
    <property type="component" value="Unassembled WGS sequence"/>
</dbReference>
<feature type="transmembrane region" description="Helical" evidence="6">
    <location>
        <begin position="81"/>
        <end position="102"/>
    </location>
</feature>